<proteinExistence type="predicted"/>
<dbReference type="EMBL" id="CP108188">
    <property type="protein sequence ID" value="WTR72041.1"/>
    <property type="molecule type" value="Genomic_DNA"/>
</dbReference>
<accession>A0ABZ1LEQ9</accession>
<dbReference type="InterPro" id="IPR020941">
    <property type="entry name" value="SUFU-like_domain"/>
</dbReference>
<feature type="domain" description="Suppressor of fused-like" evidence="1">
    <location>
        <begin position="46"/>
        <end position="190"/>
    </location>
</feature>
<protein>
    <submittedName>
        <fullName evidence="2">Suppressor of fused domain protein</fullName>
    </submittedName>
</protein>
<keyword evidence="3" id="KW-1185">Reference proteome</keyword>
<evidence type="ECO:0000313" key="3">
    <source>
        <dbReference type="Proteomes" id="UP001622594"/>
    </source>
</evidence>
<evidence type="ECO:0000313" key="2">
    <source>
        <dbReference type="EMBL" id="WTR72041.1"/>
    </source>
</evidence>
<dbReference type="GeneID" id="97198380"/>
<dbReference type="Pfam" id="PF05076">
    <property type="entry name" value="SUFU"/>
    <property type="match status" value="1"/>
</dbReference>
<dbReference type="Proteomes" id="UP001622594">
    <property type="component" value="Chromosome"/>
</dbReference>
<organism evidence="2 3">
    <name type="scientific">Streptomyces zaomyceticus</name>
    <dbReference type="NCBI Taxonomy" id="68286"/>
    <lineage>
        <taxon>Bacteria</taxon>
        <taxon>Bacillati</taxon>
        <taxon>Actinomycetota</taxon>
        <taxon>Actinomycetes</taxon>
        <taxon>Kitasatosporales</taxon>
        <taxon>Streptomycetaceae</taxon>
        <taxon>Streptomyces</taxon>
    </lineage>
</organism>
<reference evidence="2 3" key="1">
    <citation type="submission" date="2022-10" db="EMBL/GenBank/DDBJ databases">
        <title>The complete genomes of actinobacterial strains from the NBC collection.</title>
        <authorList>
            <person name="Joergensen T.S."/>
            <person name="Alvarez Arevalo M."/>
            <person name="Sterndorff E.B."/>
            <person name="Faurdal D."/>
            <person name="Vuksanovic O."/>
            <person name="Mourched A.-S."/>
            <person name="Charusanti P."/>
            <person name="Shaw S."/>
            <person name="Blin K."/>
            <person name="Weber T."/>
        </authorList>
    </citation>
    <scope>NUCLEOTIDE SEQUENCE [LARGE SCALE GENOMIC DNA]</scope>
    <source>
        <strain evidence="2 3">NBC_00123</strain>
    </source>
</reference>
<evidence type="ECO:0000259" key="1">
    <source>
        <dbReference type="Pfam" id="PF05076"/>
    </source>
</evidence>
<sequence>MTFTKAVLVDHFEARLGGLEGAWSAGEQTPEGAPQVGWFAGGVLAGAHSFATIGLHRTPLLSRTGRHLHLELLGCNRPVPGDEAGPFPGVLEYVSGLLISSGRAVLRGDVLRLPMPLTPGGSMTALYAALPVCFDEAFASVVLENGSDVAVVWLVPIGDREAEFVEREGWEAFENELVRHDPDLLDLGRPEMPQAGPHE</sequence>
<gene>
    <name evidence="2" type="ORF">OG814_23545</name>
</gene>
<dbReference type="RefSeq" id="WP_327162448.1">
    <property type="nucleotide sequence ID" value="NZ_CP107933.1"/>
</dbReference>
<name>A0ABZ1LEQ9_9ACTN</name>